<sequence>RQKSMTSPALGGVGWDGGTALERLAARRRGEETRASLLIRKQPASVFCKLYCAQTQLINDIDGVHKSLTGETDGDIRS</sequence>
<proteinExistence type="predicted"/>
<gene>
    <name evidence="1" type="ORF">M9458_041389</name>
</gene>
<feature type="non-terminal residue" evidence="1">
    <location>
        <position position="1"/>
    </location>
</feature>
<keyword evidence="2" id="KW-1185">Reference proteome</keyword>
<name>A0ABD0NJ25_CIRMR</name>
<organism evidence="1 2">
    <name type="scientific">Cirrhinus mrigala</name>
    <name type="common">Mrigala</name>
    <dbReference type="NCBI Taxonomy" id="683832"/>
    <lineage>
        <taxon>Eukaryota</taxon>
        <taxon>Metazoa</taxon>
        <taxon>Chordata</taxon>
        <taxon>Craniata</taxon>
        <taxon>Vertebrata</taxon>
        <taxon>Euteleostomi</taxon>
        <taxon>Actinopterygii</taxon>
        <taxon>Neopterygii</taxon>
        <taxon>Teleostei</taxon>
        <taxon>Ostariophysi</taxon>
        <taxon>Cypriniformes</taxon>
        <taxon>Cyprinidae</taxon>
        <taxon>Labeoninae</taxon>
        <taxon>Labeonini</taxon>
        <taxon>Cirrhinus</taxon>
    </lineage>
</organism>
<dbReference type="EMBL" id="JAMKFB020000021">
    <property type="protein sequence ID" value="KAL0161993.1"/>
    <property type="molecule type" value="Genomic_DNA"/>
</dbReference>
<reference evidence="1 2" key="1">
    <citation type="submission" date="2024-05" db="EMBL/GenBank/DDBJ databases">
        <title>Genome sequencing and assembly of Indian major carp, Cirrhinus mrigala (Hamilton, 1822).</title>
        <authorList>
            <person name="Mohindra V."/>
            <person name="Chowdhury L.M."/>
            <person name="Lal K."/>
            <person name="Jena J.K."/>
        </authorList>
    </citation>
    <scope>NUCLEOTIDE SEQUENCE [LARGE SCALE GENOMIC DNA]</scope>
    <source>
        <strain evidence="1">CM1030</strain>
        <tissue evidence="1">Blood</tissue>
    </source>
</reference>
<feature type="non-terminal residue" evidence="1">
    <location>
        <position position="78"/>
    </location>
</feature>
<accession>A0ABD0NJ25</accession>
<comment type="caution">
    <text evidence="1">The sequence shown here is derived from an EMBL/GenBank/DDBJ whole genome shotgun (WGS) entry which is preliminary data.</text>
</comment>
<dbReference type="Proteomes" id="UP001529510">
    <property type="component" value="Unassembled WGS sequence"/>
</dbReference>
<evidence type="ECO:0000313" key="2">
    <source>
        <dbReference type="Proteomes" id="UP001529510"/>
    </source>
</evidence>
<protein>
    <submittedName>
        <fullName evidence="1">Uncharacterized protein</fullName>
    </submittedName>
</protein>
<dbReference type="AlphaFoldDB" id="A0ABD0NJ25"/>
<evidence type="ECO:0000313" key="1">
    <source>
        <dbReference type="EMBL" id="KAL0161993.1"/>
    </source>
</evidence>